<organism evidence="1">
    <name type="scientific">marine sediment metagenome</name>
    <dbReference type="NCBI Taxonomy" id="412755"/>
    <lineage>
        <taxon>unclassified sequences</taxon>
        <taxon>metagenomes</taxon>
        <taxon>ecological metagenomes</taxon>
    </lineage>
</organism>
<proteinExistence type="predicted"/>
<protein>
    <submittedName>
        <fullName evidence="1">Uncharacterized protein</fullName>
    </submittedName>
</protein>
<reference evidence="1" key="1">
    <citation type="journal article" date="2015" name="Nature">
        <title>Complex archaea that bridge the gap between prokaryotes and eukaryotes.</title>
        <authorList>
            <person name="Spang A."/>
            <person name="Saw J.H."/>
            <person name="Jorgensen S.L."/>
            <person name="Zaremba-Niedzwiedzka K."/>
            <person name="Martijn J."/>
            <person name="Lind A.E."/>
            <person name="van Eijk R."/>
            <person name="Schleper C."/>
            <person name="Guy L."/>
            <person name="Ettema T.J."/>
        </authorList>
    </citation>
    <scope>NUCLEOTIDE SEQUENCE</scope>
</reference>
<dbReference type="AlphaFoldDB" id="A0A0F9W0C6"/>
<accession>A0A0F9W0C6</accession>
<name>A0A0F9W0C6_9ZZZZ</name>
<sequence length="191" mass="22308">MQRDHMVLVVGDSSAMDRHRTAGCDTFFRLCRGSVVLYVQEGEVMKYRVELEVADHLIQDGFEMTEDILHMGLQMTVQKLGDRNHVVCPEDVKATIIQEVRFRSNIENFMWECCDVRSDYWVESSRLFRIWCTFRSDYKGGLSSGRFGRLISGRFPHITWARKWVEGKQISIYRGVRLRDIYVGVVSDEIV</sequence>
<evidence type="ECO:0000313" key="1">
    <source>
        <dbReference type="EMBL" id="KKN79106.1"/>
    </source>
</evidence>
<dbReference type="SUPFAM" id="SSF46785">
    <property type="entry name" value="Winged helix' DNA-binding domain"/>
    <property type="match status" value="1"/>
</dbReference>
<dbReference type="EMBL" id="LAZR01000252">
    <property type="protein sequence ID" value="KKN79106.1"/>
    <property type="molecule type" value="Genomic_DNA"/>
</dbReference>
<dbReference type="InterPro" id="IPR036390">
    <property type="entry name" value="WH_DNA-bd_sf"/>
</dbReference>
<comment type="caution">
    <text evidence="1">The sequence shown here is derived from an EMBL/GenBank/DDBJ whole genome shotgun (WGS) entry which is preliminary data.</text>
</comment>
<gene>
    <name evidence="1" type="ORF">LCGC14_0342940</name>
</gene>